<keyword evidence="2" id="KW-1133">Transmembrane helix</keyword>
<feature type="compositionally biased region" description="Low complexity" evidence="1">
    <location>
        <begin position="487"/>
        <end position="526"/>
    </location>
</feature>
<evidence type="ECO:0000256" key="2">
    <source>
        <dbReference type="SAM" id="Phobius"/>
    </source>
</evidence>
<keyword evidence="2" id="KW-0812">Transmembrane</keyword>
<dbReference type="Proteomes" id="UP000005408">
    <property type="component" value="Unassembled WGS sequence"/>
</dbReference>
<dbReference type="EnsemblMetazoa" id="G19021.2">
    <property type="protein sequence ID" value="G19021.2:cds"/>
    <property type="gene ID" value="G19021"/>
</dbReference>
<dbReference type="PROSITE" id="PS51257">
    <property type="entry name" value="PROKAR_LIPOPROTEIN"/>
    <property type="match status" value="1"/>
</dbReference>
<sequence>MASIRYICTNGYRWMISVLLSLTACFVHVYGFSQCYNEAEKASIPAALMCYNNHVVGPRVVLDVFRAKESSTTECVCTVTSDTPTKFHFFNYNNYHPGVVCGSVLIFSVNGDFHLKQCFVDDMELPSSNLTDTSVDISINVPKSAISTDYCVLIESATSIPSKAATMSSKEVPSTYNPKITTVQSQSTAAPSSDVYLGYSNRSLMMAPPRCVSFFPWMICVLISLIERPEHVVGYSTCYNDAEQASIPAALMCYNNDVVGPRVVLDVFRAKDSSTTTTDCVCTVTSDTPTKFNFSNYNNYHPGTGCGSTLIFSVNGNFHPQNCYVDDTQLPSSNLTDTSVDISINGPKSAISTDYCVLIESDVALNISCTGDSLSSLLTTQSVSTTETTITTTKEATTQQTTSQTLPSTTDKLDTTTSIIVTTLSQSTSLSTNHPIATTEETYISSTSSLLNSSTTRSQTIDTTEASTVLATLEITSVVPNTTEKVSTSTYLLSSTDSPQTTTQMSSTSVKQETTTITTTNSSTESGVQDTTTIVPPLSSTESGAQDITTTDTSKSSTSSGEQQTTTNATTLPSTTNNIQMTSISVSTESSTINVTQQTTVSIASPPTSTHGVTESTSTSSVSQKATTVIPVAKTTFRQATAEVPWNGIIPAVLIGVILLAALLIVFIKWQRSREIKYPPDSSYSDSVDSSNKYPQMGETNFGYDAYEDDSGIVTEFSKSPEELEIEYEDEGLDPKNLTKGTFIRYNVQDYSRNIDSVNYNGVTRQVPNGMDVYF</sequence>
<feature type="transmembrane region" description="Helical" evidence="2">
    <location>
        <begin position="648"/>
        <end position="668"/>
    </location>
</feature>
<keyword evidence="4" id="KW-1185">Reference proteome</keyword>
<reference evidence="3" key="1">
    <citation type="submission" date="2022-08" db="UniProtKB">
        <authorList>
            <consortium name="EnsemblMetazoa"/>
        </authorList>
    </citation>
    <scope>IDENTIFICATION</scope>
    <source>
        <strain evidence="3">05x7-T-G4-1.051#20</strain>
    </source>
</reference>
<protein>
    <submittedName>
        <fullName evidence="3">Uncharacterized protein</fullName>
    </submittedName>
</protein>
<dbReference type="AlphaFoldDB" id="A0A8W8JFQ2"/>
<accession>A0A8W8JFQ2</accession>
<feature type="compositionally biased region" description="Low complexity" evidence="1">
    <location>
        <begin position="549"/>
        <end position="576"/>
    </location>
</feature>
<evidence type="ECO:0000313" key="4">
    <source>
        <dbReference type="Proteomes" id="UP000005408"/>
    </source>
</evidence>
<proteinExistence type="predicted"/>
<name>A0A8W8JFQ2_MAGGI</name>
<feature type="compositionally biased region" description="Polar residues" evidence="1">
    <location>
        <begin position="527"/>
        <end position="548"/>
    </location>
</feature>
<evidence type="ECO:0000256" key="1">
    <source>
        <dbReference type="SAM" id="MobiDB-lite"/>
    </source>
</evidence>
<organism evidence="3 4">
    <name type="scientific">Magallana gigas</name>
    <name type="common">Pacific oyster</name>
    <name type="synonym">Crassostrea gigas</name>
    <dbReference type="NCBI Taxonomy" id="29159"/>
    <lineage>
        <taxon>Eukaryota</taxon>
        <taxon>Metazoa</taxon>
        <taxon>Spiralia</taxon>
        <taxon>Lophotrochozoa</taxon>
        <taxon>Mollusca</taxon>
        <taxon>Bivalvia</taxon>
        <taxon>Autobranchia</taxon>
        <taxon>Pteriomorphia</taxon>
        <taxon>Ostreida</taxon>
        <taxon>Ostreoidea</taxon>
        <taxon>Ostreidae</taxon>
        <taxon>Magallana</taxon>
    </lineage>
</organism>
<evidence type="ECO:0000313" key="3">
    <source>
        <dbReference type="EnsemblMetazoa" id="G19021.2:cds"/>
    </source>
</evidence>
<keyword evidence="2" id="KW-0472">Membrane</keyword>
<feature type="region of interest" description="Disordered" evidence="1">
    <location>
        <begin position="487"/>
        <end position="576"/>
    </location>
</feature>